<dbReference type="HOGENOM" id="CLU_3274283_0_0_0"/>
<name>D5SZ34_PLAL2</name>
<proteinExistence type="predicted"/>
<dbReference type="Proteomes" id="UP000002220">
    <property type="component" value="Chromosome"/>
</dbReference>
<evidence type="ECO:0000313" key="2">
    <source>
        <dbReference type="Proteomes" id="UP000002220"/>
    </source>
</evidence>
<organism evidence="1 2">
    <name type="scientific">Planctopirus limnophila (strain ATCC 43296 / DSM 3776 / IFAM 1008 / Mu 290)</name>
    <name type="common">Planctomyces limnophilus</name>
    <dbReference type="NCBI Taxonomy" id="521674"/>
    <lineage>
        <taxon>Bacteria</taxon>
        <taxon>Pseudomonadati</taxon>
        <taxon>Planctomycetota</taxon>
        <taxon>Planctomycetia</taxon>
        <taxon>Planctomycetales</taxon>
        <taxon>Planctomycetaceae</taxon>
        <taxon>Planctopirus</taxon>
    </lineage>
</organism>
<sequence length="41" mass="5060">MRAAAFWVRELRRNVIPEAVMWLGMRRLSFDERDEFDRHPV</sequence>
<reference evidence="1 2" key="1">
    <citation type="journal article" date="2010" name="Stand. Genomic Sci.">
        <title>Complete genome sequence of Planctomyces limnophilus type strain (Mu 290).</title>
        <authorList>
            <person name="Labutti K."/>
            <person name="Sikorski J."/>
            <person name="Schneider S."/>
            <person name="Nolan M."/>
            <person name="Lucas S."/>
            <person name="Glavina Del Rio T."/>
            <person name="Tice H."/>
            <person name="Cheng J.F."/>
            <person name="Goodwin L."/>
            <person name="Pitluck S."/>
            <person name="Liolios K."/>
            <person name="Ivanova N."/>
            <person name="Mavromatis K."/>
            <person name="Mikhailova N."/>
            <person name="Pati A."/>
            <person name="Chen A."/>
            <person name="Palaniappan K."/>
            <person name="Land M."/>
            <person name="Hauser L."/>
            <person name="Chang Y.J."/>
            <person name="Jeffries C.D."/>
            <person name="Tindall B.J."/>
            <person name="Rohde M."/>
            <person name="Goker M."/>
            <person name="Woyke T."/>
            <person name="Bristow J."/>
            <person name="Eisen J.A."/>
            <person name="Markowitz V."/>
            <person name="Hugenholtz P."/>
            <person name="Kyrpides N.C."/>
            <person name="Klenk H.P."/>
            <person name="Lapidus A."/>
        </authorList>
    </citation>
    <scope>NUCLEOTIDE SEQUENCE [LARGE SCALE GENOMIC DNA]</scope>
    <source>
        <strain evidence="2">ATCC 43296 / DSM 3776 / IFAM 1008 / 290</strain>
    </source>
</reference>
<dbReference type="EMBL" id="CP001744">
    <property type="protein sequence ID" value="ADG69935.1"/>
    <property type="molecule type" value="Genomic_DNA"/>
</dbReference>
<dbReference type="RefSeq" id="WP_013112366.1">
    <property type="nucleotide sequence ID" value="NC_014148.1"/>
</dbReference>
<dbReference type="KEGG" id="plm:Plim_4124"/>
<gene>
    <name evidence="1" type="ordered locus">Plim_4124</name>
</gene>
<evidence type="ECO:0000313" key="1">
    <source>
        <dbReference type="EMBL" id="ADG69935.1"/>
    </source>
</evidence>
<keyword evidence="2" id="KW-1185">Reference proteome</keyword>
<dbReference type="AlphaFoldDB" id="D5SZ34"/>
<accession>D5SZ34</accession>
<protein>
    <submittedName>
        <fullName evidence="1">Uncharacterized protein</fullName>
    </submittedName>
</protein>